<sequence>MEGAVMLLGHNTTPAAARAARREKAENGGTENIELELDRLPELAGFVAMQALLLVQEEEAVTTLLQSSSLSFAEACQDLGSLRWGCSGNNLNSVENNHWILFVIKTTVGPWIVQSAVVPRSCTGSVLGMRPAGASVLRGAMCFAAFSPALDQVGDGTSRCGQNVVPSKLPQKEVVDEPLGSIMTSRETAQNVSCCSSARGYIQPGNVVTTRQGSESPNSSAESMGFLKSC</sequence>
<reference evidence="3" key="1">
    <citation type="journal article" date="2013" name="Nat. Genet.">
        <title>The duck genome and transcriptome provide insight into an avian influenza virus reservoir species.</title>
        <authorList>
            <person name="Huang Y."/>
            <person name="Li Y."/>
            <person name="Burt D.W."/>
            <person name="Chen H."/>
            <person name="Zhang Y."/>
            <person name="Qian W."/>
            <person name="Kim H."/>
            <person name="Gan S."/>
            <person name="Zhao Y."/>
            <person name="Li J."/>
            <person name="Yi K."/>
            <person name="Feng H."/>
            <person name="Zhu P."/>
            <person name="Li B."/>
            <person name="Liu Q."/>
            <person name="Fairley S."/>
            <person name="Magor K.E."/>
            <person name="Du Z."/>
            <person name="Hu X."/>
            <person name="Goodman L."/>
            <person name="Tafer H."/>
            <person name="Vignal A."/>
            <person name="Lee T."/>
            <person name="Kim K.W."/>
            <person name="Sheng Z."/>
            <person name="An Y."/>
            <person name="Searle S."/>
            <person name="Herrero J."/>
            <person name="Groenen M.A."/>
            <person name="Crooijmans R.P."/>
            <person name="Faraut T."/>
            <person name="Cai Q."/>
            <person name="Webster R.G."/>
            <person name="Aldridge J.R."/>
            <person name="Warren W.C."/>
            <person name="Bartschat S."/>
            <person name="Kehr S."/>
            <person name="Marz M."/>
            <person name="Stadler P.F."/>
            <person name="Smith J."/>
            <person name="Kraus R.H."/>
            <person name="Zhao Y."/>
            <person name="Ren L."/>
            <person name="Fei J."/>
            <person name="Morisson M."/>
            <person name="Kaiser P."/>
            <person name="Griffin D.K."/>
            <person name="Rao M."/>
            <person name="Pitel F."/>
            <person name="Wang J."/>
            <person name="Li N."/>
        </authorList>
    </citation>
    <scope>NUCLEOTIDE SEQUENCE [LARGE SCALE GENOMIC DNA]</scope>
</reference>
<protein>
    <submittedName>
        <fullName evidence="2">Uncharacterized protein</fullName>
    </submittedName>
</protein>
<dbReference type="Proteomes" id="UP000296049">
    <property type="component" value="Unassembled WGS sequence"/>
</dbReference>
<gene>
    <name evidence="2" type="ORF">Anapl_01120</name>
</gene>
<dbReference type="EMBL" id="KB743275">
    <property type="protein sequence ID" value="EOA99784.1"/>
    <property type="molecule type" value="Genomic_DNA"/>
</dbReference>
<dbReference type="AlphaFoldDB" id="R0LE34"/>
<name>R0LE34_ANAPL</name>
<evidence type="ECO:0000313" key="3">
    <source>
        <dbReference type="Proteomes" id="UP000296049"/>
    </source>
</evidence>
<organism evidence="2 3">
    <name type="scientific">Anas platyrhynchos</name>
    <name type="common">Mallard</name>
    <name type="synonym">Anas boschas</name>
    <dbReference type="NCBI Taxonomy" id="8839"/>
    <lineage>
        <taxon>Eukaryota</taxon>
        <taxon>Metazoa</taxon>
        <taxon>Chordata</taxon>
        <taxon>Craniata</taxon>
        <taxon>Vertebrata</taxon>
        <taxon>Euteleostomi</taxon>
        <taxon>Archelosauria</taxon>
        <taxon>Archosauria</taxon>
        <taxon>Dinosauria</taxon>
        <taxon>Saurischia</taxon>
        <taxon>Theropoda</taxon>
        <taxon>Coelurosauria</taxon>
        <taxon>Aves</taxon>
        <taxon>Neognathae</taxon>
        <taxon>Galloanserae</taxon>
        <taxon>Anseriformes</taxon>
        <taxon>Anatidae</taxon>
        <taxon>Anatinae</taxon>
        <taxon>Anas</taxon>
    </lineage>
</organism>
<accession>R0LE34</accession>
<evidence type="ECO:0000313" key="2">
    <source>
        <dbReference type="EMBL" id="EOA99784.1"/>
    </source>
</evidence>
<evidence type="ECO:0000256" key="1">
    <source>
        <dbReference type="SAM" id="MobiDB-lite"/>
    </source>
</evidence>
<proteinExistence type="predicted"/>
<feature type="region of interest" description="Disordered" evidence="1">
    <location>
        <begin position="209"/>
        <end position="230"/>
    </location>
</feature>
<feature type="compositionally biased region" description="Polar residues" evidence="1">
    <location>
        <begin position="209"/>
        <end position="222"/>
    </location>
</feature>
<keyword evidence="3" id="KW-1185">Reference proteome</keyword>